<dbReference type="EMBL" id="CAJVQA010062251">
    <property type="protein sequence ID" value="CAG8829460.1"/>
    <property type="molecule type" value="Genomic_DNA"/>
</dbReference>
<evidence type="ECO:0000313" key="2">
    <source>
        <dbReference type="EMBL" id="CAG8829460.1"/>
    </source>
</evidence>
<gene>
    <name evidence="2" type="ORF">CPELLU_LOCUS20496</name>
</gene>
<comment type="caution">
    <text evidence="2">The sequence shown here is derived from an EMBL/GenBank/DDBJ whole genome shotgun (WGS) entry which is preliminary data.</text>
</comment>
<evidence type="ECO:0000313" key="3">
    <source>
        <dbReference type="Proteomes" id="UP000789759"/>
    </source>
</evidence>
<sequence>QKDTKIPTPIPTYDSKRIPRYQHQHMIAKKCQDTNTNIQQQKDTKIPTPTPTYNSIRIPRYQHQHQHTIAKEYQDINTNTNI</sequence>
<name>A0A9N9KJN7_9GLOM</name>
<organism evidence="2 3">
    <name type="scientific">Cetraspora pellucida</name>
    <dbReference type="NCBI Taxonomy" id="1433469"/>
    <lineage>
        <taxon>Eukaryota</taxon>
        <taxon>Fungi</taxon>
        <taxon>Fungi incertae sedis</taxon>
        <taxon>Mucoromycota</taxon>
        <taxon>Glomeromycotina</taxon>
        <taxon>Glomeromycetes</taxon>
        <taxon>Diversisporales</taxon>
        <taxon>Gigasporaceae</taxon>
        <taxon>Cetraspora</taxon>
    </lineage>
</organism>
<dbReference type="OrthoDB" id="8964506at2759"/>
<proteinExistence type="predicted"/>
<keyword evidence="3" id="KW-1185">Reference proteome</keyword>
<dbReference type="Proteomes" id="UP000789759">
    <property type="component" value="Unassembled WGS sequence"/>
</dbReference>
<feature type="region of interest" description="Disordered" evidence="1">
    <location>
        <begin position="33"/>
        <end position="54"/>
    </location>
</feature>
<feature type="non-terminal residue" evidence="2">
    <location>
        <position position="1"/>
    </location>
</feature>
<dbReference type="AlphaFoldDB" id="A0A9N9KJN7"/>
<protein>
    <submittedName>
        <fullName evidence="2">24447_t:CDS:1</fullName>
    </submittedName>
</protein>
<evidence type="ECO:0000256" key="1">
    <source>
        <dbReference type="SAM" id="MobiDB-lite"/>
    </source>
</evidence>
<reference evidence="2" key="1">
    <citation type="submission" date="2021-06" db="EMBL/GenBank/DDBJ databases">
        <authorList>
            <person name="Kallberg Y."/>
            <person name="Tangrot J."/>
            <person name="Rosling A."/>
        </authorList>
    </citation>
    <scope>NUCLEOTIDE SEQUENCE</scope>
    <source>
        <strain evidence="2">FL966</strain>
    </source>
</reference>
<accession>A0A9N9KJN7</accession>